<dbReference type="AlphaFoldDB" id="A0AAW2CUI1"/>
<dbReference type="EMBL" id="JAZDWU010000006">
    <property type="protein sequence ID" value="KAL0000141.1"/>
    <property type="molecule type" value="Genomic_DNA"/>
</dbReference>
<keyword evidence="1" id="KW-0732">Signal</keyword>
<feature type="domain" description="RNase H type-1" evidence="2">
    <location>
        <begin position="58"/>
        <end position="169"/>
    </location>
</feature>
<organism evidence="3 4">
    <name type="scientific">Lithocarpus litseifolius</name>
    <dbReference type="NCBI Taxonomy" id="425828"/>
    <lineage>
        <taxon>Eukaryota</taxon>
        <taxon>Viridiplantae</taxon>
        <taxon>Streptophyta</taxon>
        <taxon>Embryophyta</taxon>
        <taxon>Tracheophyta</taxon>
        <taxon>Spermatophyta</taxon>
        <taxon>Magnoliopsida</taxon>
        <taxon>eudicotyledons</taxon>
        <taxon>Gunneridae</taxon>
        <taxon>Pentapetalae</taxon>
        <taxon>rosids</taxon>
        <taxon>fabids</taxon>
        <taxon>Fagales</taxon>
        <taxon>Fagaceae</taxon>
        <taxon>Lithocarpus</taxon>
    </lineage>
</organism>
<proteinExistence type="predicted"/>
<dbReference type="InterPro" id="IPR053151">
    <property type="entry name" value="RNase_H-like"/>
</dbReference>
<dbReference type="InterPro" id="IPR012337">
    <property type="entry name" value="RNaseH-like_sf"/>
</dbReference>
<dbReference type="Pfam" id="PF13456">
    <property type="entry name" value="RVT_3"/>
    <property type="match status" value="1"/>
</dbReference>
<keyword evidence="4" id="KW-1185">Reference proteome</keyword>
<dbReference type="Gene3D" id="3.30.420.10">
    <property type="entry name" value="Ribonuclease H-like superfamily/Ribonuclease H"/>
    <property type="match status" value="1"/>
</dbReference>
<dbReference type="InterPro" id="IPR036397">
    <property type="entry name" value="RNaseH_sf"/>
</dbReference>
<dbReference type="Proteomes" id="UP001459277">
    <property type="component" value="Unassembled WGS sequence"/>
</dbReference>
<dbReference type="InterPro" id="IPR044730">
    <property type="entry name" value="RNase_H-like_dom_plant"/>
</dbReference>
<name>A0AAW2CUI1_9ROSI</name>
<evidence type="ECO:0000313" key="3">
    <source>
        <dbReference type="EMBL" id="KAL0000141.1"/>
    </source>
</evidence>
<protein>
    <recommendedName>
        <fullName evidence="2">RNase H type-1 domain-containing protein</fullName>
    </recommendedName>
</protein>
<dbReference type="CDD" id="cd06222">
    <property type="entry name" value="RNase_H_like"/>
    <property type="match status" value="1"/>
</dbReference>
<feature type="signal peptide" evidence="1">
    <location>
        <begin position="1"/>
        <end position="17"/>
    </location>
</feature>
<dbReference type="InterPro" id="IPR002156">
    <property type="entry name" value="RNaseH_domain"/>
</dbReference>
<reference evidence="3 4" key="1">
    <citation type="submission" date="2024-01" db="EMBL/GenBank/DDBJ databases">
        <title>A telomere-to-telomere, gap-free genome of sweet tea (Lithocarpus litseifolius).</title>
        <authorList>
            <person name="Zhou J."/>
        </authorList>
    </citation>
    <scope>NUCLEOTIDE SEQUENCE [LARGE SCALE GENOMIC DNA]</scope>
    <source>
        <strain evidence="3">Zhou-2022a</strain>
        <tissue evidence="3">Leaf</tissue>
    </source>
</reference>
<dbReference type="PANTHER" id="PTHR47723">
    <property type="entry name" value="OS05G0353850 PROTEIN"/>
    <property type="match status" value="1"/>
</dbReference>
<dbReference type="SUPFAM" id="SSF53098">
    <property type="entry name" value="Ribonuclease H-like"/>
    <property type="match status" value="1"/>
</dbReference>
<evidence type="ECO:0000256" key="1">
    <source>
        <dbReference type="SAM" id="SignalP"/>
    </source>
</evidence>
<accession>A0AAW2CUI1</accession>
<dbReference type="PANTHER" id="PTHR47723:SF19">
    <property type="entry name" value="POLYNUCLEOTIDYL TRANSFERASE, RIBONUCLEASE H-LIKE SUPERFAMILY PROTEIN"/>
    <property type="match status" value="1"/>
</dbReference>
<feature type="chain" id="PRO_5043867428" description="RNase H type-1 domain-containing protein" evidence="1">
    <location>
        <begin position="18"/>
        <end position="185"/>
    </location>
</feature>
<evidence type="ECO:0000259" key="2">
    <source>
        <dbReference type="Pfam" id="PF13456"/>
    </source>
</evidence>
<sequence>MNLIFLLVHYLSQKVLPKTGPAQHDIHYWLGNDTNKVFLIILLAIEAENQLLDIMSADVGVAGGGGVIRNEERHWIRGFPRNIGTTTSLLTENLAFRDGLNLCISMNLEAVEIGVDAKAIVDLIANGNNSDPFISPLIDDCKTLPSWIPHKKIGHCFKEANKCADALAKIGTSLLVDFVLFMPLP</sequence>
<evidence type="ECO:0000313" key="4">
    <source>
        <dbReference type="Proteomes" id="UP001459277"/>
    </source>
</evidence>
<comment type="caution">
    <text evidence="3">The sequence shown here is derived from an EMBL/GenBank/DDBJ whole genome shotgun (WGS) entry which is preliminary data.</text>
</comment>
<dbReference type="GO" id="GO:0004523">
    <property type="term" value="F:RNA-DNA hybrid ribonuclease activity"/>
    <property type="evidence" value="ECO:0007669"/>
    <property type="project" value="InterPro"/>
</dbReference>
<dbReference type="GO" id="GO:0003676">
    <property type="term" value="F:nucleic acid binding"/>
    <property type="evidence" value="ECO:0007669"/>
    <property type="project" value="InterPro"/>
</dbReference>
<gene>
    <name evidence="3" type="ORF">SO802_019743</name>
</gene>